<evidence type="ECO:0000256" key="1">
    <source>
        <dbReference type="SAM" id="MobiDB-lite"/>
    </source>
</evidence>
<gene>
    <name evidence="2" type="ORF">NT6N_22260</name>
</gene>
<accession>A0AAT9FMP1</accession>
<feature type="region of interest" description="Disordered" evidence="1">
    <location>
        <begin position="1"/>
        <end position="36"/>
    </location>
</feature>
<name>A0AAT9FMP1_9BACT</name>
<dbReference type="AlphaFoldDB" id="A0AAT9FMP1"/>
<protein>
    <recommendedName>
        <fullName evidence="3">Tetratricopeptide repeat protein</fullName>
    </recommendedName>
</protein>
<feature type="compositionally biased region" description="Basic and acidic residues" evidence="1">
    <location>
        <begin position="1"/>
        <end position="17"/>
    </location>
</feature>
<organism evidence="2">
    <name type="scientific">Oceaniferula spumae</name>
    <dbReference type="NCBI Taxonomy" id="2979115"/>
    <lineage>
        <taxon>Bacteria</taxon>
        <taxon>Pseudomonadati</taxon>
        <taxon>Verrucomicrobiota</taxon>
        <taxon>Verrucomicrobiia</taxon>
        <taxon>Verrucomicrobiales</taxon>
        <taxon>Verrucomicrobiaceae</taxon>
        <taxon>Oceaniferula</taxon>
    </lineage>
</organism>
<evidence type="ECO:0008006" key="3">
    <source>
        <dbReference type="Google" id="ProtNLM"/>
    </source>
</evidence>
<evidence type="ECO:0000313" key="2">
    <source>
        <dbReference type="EMBL" id="BDS07186.1"/>
    </source>
</evidence>
<sequence length="182" mass="21033">MPEASMTERLHLPDRESCPFLPPADRVLGPGDSKRRRGEDDYFLTCLTCAQSLWLQGKPAQALLQLNHALSLDTETFTPWPLPYQAKVWLFTRRHEEGFLGNPVRHYQHLASRMSGPNSELRSWRAWVCFHLAESLLPADEFPRDEQQIEREGLEIPDIDQTMSNLEKLATIEEIQLIQKLL</sequence>
<dbReference type="EMBL" id="AP026866">
    <property type="protein sequence ID" value="BDS07186.1"/>
    <property type="molecule type" value="Genomic_DNA"/>
</dbReference>
<reference evidence="2" key="1">
    <citation type="submission" date="2024-07" db="EMBL/GenBank/DDBJ databases">
        <title>Complete genome sequence of Verrucomicrobiaceae bacterium NT6N.</title>
        <authorList>
            <person name="Huang C."/>
            <person name="Takami H."/>
            <person name="Hamasaki K."/>
        </authorList>
    </citation>
    <scope>NUCLEOTIDE SEQUENCE</scope>
    <source>
        <strain evidence="2">NT6N</strain>
    </source>
</reference>
<dbReference type="KEGG" id="osu:NT6N_22260"/>
<proteinExistence type="predicted"/>